<name>A0ABT6MWM2_9SPHN</name>
<comment type="caution">
    <text evidence="9">The sequence shown here is derived from an EMBL/GenBank/DDBJ whole genome shotgun (WGS) entry which is preliminary data.</text>
</comment>
<dbReference type="PRINTS" id="PR00090">
    <property type="entry name" value="RNGDIOXGNASE"/>
</dbReference>
<feature type="domain" description="Rieske" evidence="8">
    <location>
        <begin position="68"/>
        <end position="175"/>
    </location>
</feature>
<dbReference type="SUPFAM" id="SSF55961">
    <property type="entry name" value="Bet v1-like"/>
    <property type="match status" value="1"/>
</dbReference>
<proteinExistence type="predicted"/>
<feature type="compositionally biased region" description="Basic and acidic residues" evidence="7">
    <location>
        <begin position="1"/>
        <end position="33"/>
    </location>
</feature>
<evidence type="ECO:0000256" key="3">
    <source>
        <dbReference type="ARBA" id="ARBA00022723"/>
    </source>
</evidence>
<dbReference type="Pfam" id="PF00848">
    <property type="entry name" value="Ring_hydroxyl_A"/>
    <property type="match status" value="1"/>
</dbReference>
<evidence type="ECO:0000259" key="8">
    <source>
        <dbReference type="PROSITE" id="PS51296"/>
    </source>
</evidence>
<evidence type="ECO:0000313" key="9">
    <source>
        <dbReference type="EMBL" id="MDH7637450.1"/>
    </source>
</evidence>
<dbReference type="InterPro" id="IPR001663">
    <property type="entry name" value="Rng_hydr_dOase-A"/>
</dbReference>
<dbReference type="PROSITE" id="PS51296">
    <property type="entry name" value="RIESKE"/>
    <property type="match status" value="1"/>
</dbReference>
<keyword evidence="5" id="KW-0408">Iron</keyword>
<keyword evidence="9" id="KW-0223">Dioxygenase</keyword>
<gene>
    <name evidence="9" type="ORF">QGN17_01780</name>
</gene>
<dbReference type="CDD" id="cd08882">
    <property type="entry name" value="RHO_alpha_C_MupW-like"/>
    <property type="match status" value="1"/>
</dbReference>
<dbReference type="Gene3D" id="2.102.10.10">
    <property type="entry name" value="Rieske [2Fe-2S] iron-sulphur domain"/>
    <property type="match status" value="1"/>
</dbReference>
<dbReference type="CDD" id="cd03469">
    <property type="entry name" value="Rieske_RO_Alpha_N"/>
    <property type="match status" value="1"/>
</dbReference>
<protein>
    <submittedName>
        <fullName evidence="9">Aromatic ring-hydroxylating dioxygenase subunit alpha</fullName>
    </submittedName>
</protein>
<keyword evidence="3" id="KW-0479">Metal-binding</keyword>
<keyword evidence="2" id="KW-0001">2Fe-2S</keyword>
<dbReference type="Gene3D" id="3.90.380.10">
    <property type="entry name" value="Naphthalene 1,2-dioxygenase Alpha Subunit, Chain A, domain 1"/>
    <property type="match status" value="1"/>
</dbReference>
<dbReference type="PANTHER" id="PTHR43756">
    <property type="entry name" value="CHOLINE MONOOXYGENASE, CHLOROPLASTIC"/>
    <property type="match status" value="1"/>
</dbReference>
<keyword evidence="6" id="KW-0411">Iron-sulfur</keyword>
<sequence length="486" mass="54722">MDQPNHFRADRHPSESYEDILERDTRTIPDHLRQGPTRDLGDEGIPVTNYFDPAHFAKEVRHVWLKVWQWACREEDIPNPGDVFVYENVGKSLLVTRQEDGSIKAFWNSCLHRGRKLVDKSGHKVDFRCKYHGLAWKCSGAFKHNPIGWDFPQFNRMDVSLPEVKVETWGGFVFINFDPAARPLMDTLQPLADHFDRYDFANRYKAAHVSKVVPCNWKVMAEAFMESHHTIATHPQLAPFLGDVNSQYDALSDHVTRQFTATGVASPMLSDRNIDDMAILKAMEAAGGSHVSGGQASKEGGAAEKKPVNNARDTPDAPDTLEEGVSARMFACNITRQSLGIEDGWDYSDVSDAEIIDALLYNVFPHMSFWAGYAPNIVYRWRPNGLDPDTSIMDVIILKRVPKTGPRPKPVQEHRLTLEEDWSSSPMLGALGPVFEQDMENLPQVQEGLKTSGTGVVHFGLYSEMRIRLLHVLIGRMIAEGEARVG</sequence>
<dbReference type="SUPFAM" id="SSF50022">
    <property type="entry name" value="ISP domain"/>
    <property type="match status" value="1"/>
</dbReference>
<organism evidence="9 10">
    <name type="scientific">Sphingomonas oryzagri</name>
    <dbReference type="NCBI Taxonomy" id="3042314"/>
    <lineage>
        <taxon>Bacteria</taxon>
        <taxon>Pseudomonadati</taxon>
        <taxon>Pseudomonadota</taxon>
        <taxon>Alphaproteobacteria</taxon>
        <taxon>Sphingomonadales</taxon>
        <taxon>Sphingomonadaceae</taxon>
        <taxon>Sphingomonas</taxon>
    </lineage>
</organism>
<dbReference type="Pfam" id="PF00355">
    <property type="entry name" value="Rieske"/>
    <property type="match status" value="1"/>
</dbReference>
<comment type="cofactor">
    <cofactor evidence="1">
        <name>Fe cation</name>
        <dbReference type="ChEBI" id="CHEBI:24875"/>
    </cofactor>
</comment>
<reference evidence="9" key="1">
    <citation type="submission" date="2023-04" db="EMBL/GenBank/DDBJ databases">
        <title>Sphingomonas sp. MAHUQ-71 isolated from rice field.</title>
        <authorList>
            <person name="Huq M.A."/>
        </authorList>
    </citation>
    <scope>NUCLEOTIDE SEQUENCE</scope>
    <source>
        <strain evidence="9">MAHUQ-71</strain>
    </source>
</reference>
<feature type="region of interest" description="Disordered" evidence="7">
    <location>
        <begin position="1"/>
        <end position="40"/>
    </location>
</feature>
<evidence type="ECO:0000256" key="1">
    <source>
        <dbReference type="ARBA" id="ARBA00001962"/>
    </source>
</evidence>
<accession>A0ABT6MWM2</accession>
<evidence type="ECO:0000256" key="5">
    <source>
        <dbReference type="ARBA" id="ARBA00023004"/>
    </source>
</evidence>
<keyword evidence="4" id="KW-0560">Oxidoreductase</keyword>
<dbReference type="InterPro" id="IPR036922">
    <property type="entry name" value="Rieske_2Fe-2S_sf"/>
</dbReference>
<feature type="region of interest" description="Disordered" evidence="7">
    <location>
        <begin position="289"/>
        <end position="320"/>
    </location>
</feature>
<evidence type="ECO:0000256" key="2">
    <source>
        <dbReference type="ARBA" id="ARBA00022714"/>
    </source>
</evidence>
<dbReference type="RefSeq" id="WP_281042802.1">
    <property type="nucleotide sequence ID" value="NZ_JARYGZ010000001.1"/>
</dbReference>
<dbReference type="InterPro" id="IPR017941">
    <property type="entry name" value="Rieske_2Fe-2S"/>
</dbReference>
<evidence type="ECO:0000256" key="7">
    <source>
        <dbReference type="SAM" id="MobiDB-lite"/>
    </source>
</evidence>
<evidence type="ECO:0000313" key="10">
    <source>
        <dbReference type="Proteomes" id="UP001160625"/>
    </source>
</evidence>
<evidence type="ECO:0000256" key="4">
    <source>
        <dbReference type="ARBA" id="ARBA00023002"/>
    </source>
</evidence>
<dbReference type="EMBL" id="JARYGZ010000001">
    <property type="protein sequence ID" value="MDH7637450.1"/>
    <property type="molecule type" value="Genomic_DNA"/>
</dbReference>
<dbReference type="PANTHER" id="PTHR43756:SF5">
    <property type="entry name" value="CHOLINE MONOOXYGENASE, CHLOROPLASTIC"/>
    <property type="match status" value="1"/>
</dbReference>
<evidence type="ECO:0000256" key="6">
    <source>
        <dbReference type="ARBA" id="ARBA00023014"/>
    </source>
</evidence>
<dbReference type="InterPro" id="IPR015879">
    <property type="entry name" value="Ring_hydroxy_dOase_asu_C_dom"/>
</dbReference>
<dbReference type="GO" id="GO:0051213">
    <property type="term" value="F:dioxygenase activity"/>
    <property type="evidence" value="ECO:0007669"/>
    <property type="project" value="UniProtKB-KW"/>
</dbReference>
<keyword evidence="10" id="KW-1185">Reference proteome</keyword>
<dbReference type="Proteomes" id="UP001160625">
    <property type="component" value="Unassembled WGS sequence"/>
</dbReference>